<reference evidence="3" key="1">
    <citation type="submission" date="2015-07" db="EMBL/GenBank/DDBJ databases">
        <title>Genome sequencing project for genomic taxonomy and phylogenomics of Bacillus-like bacteria.</title>
        <authorList>
            <person name="Liu B."/>
            <person name="Wang J."/>
            <person name="Zhu Y."/>
            <person name="Liu G."/>
            <person name="Chen Q."/>
            <person name="Chen Z."/>
            <person name="Lan J."/>
            <person name="Che J."/>
            <person name="Ge C."/>
            <person name="Shi H."/>
            <person name="Pan Z."/>
            <person name="Liu X."/>
        </authorList>
    </citation>
    <scope>NUCLEOTIDE SEQUENCE [LARGE SCALE GENOMIC DNA]</scope>
    <source>
        <strain evidence="3">DSM 9887</strain>
    </source>
</reference>
<gene>
    <name evidence="2" type="ORF">ADS79_20090</name>
    <name evidence="1" type="ORF">BRE01_03210</name>
</gene>
<proteinExistence type="predicted"/>
<dbReference type="EMBL" id="LGIQ01000009">
    <property type="protein sequence ID" value="KNB71119.1"/>
    <property type="molecule type" value="Genomic_DNA"/>
</dbReference>
<name>A0A0K9YQX0_9BACL</name>
<dbReference type="AlphaFoldDB" id="A0A0K9YQX0"/>
<dbReference type="EMBL" id="BJON01000002">
    <property type="protein sequence ID" value="GED66619.1"/>
    <property type="molecule type" value="Genomic_DNA"/>
</dbReference>
<dbReference type="STRING" id="54915.ADS79_20090"/>
<dbReference type="PATRIC" id="fig|54915.3.peg.3133"/>
<protein>
    <submittedName>
        <fullName evidence="2">Uncharacterized protein</fullName>
    </submittedName>
</protein>
<organism evidence="2 3">
    <name type="scientific">Brevibacillus reuszeri</name>
    <dbReference type="NCBI Taxonomy" id="54915"/>
    <lineage>
        <taxon>Bacteria</taxon>
        <taxon>Bacillati</taxon>
        <taxon>Bacillota</taxon>
        <taxon>Bacilli</taxon>
        <taxon>Bacillales</taxon>
        <taxon>Paenibacillaceae</taxon>
        <taxon>Brevibacillus</taxon>
    </lineage>
</organism>
<evidence type="ECO:0000313" key="2">
    <source>
        <dbReference type="EMBL" id="KNB71119.1"/>
    </source>
</evidence>
<dbReference type="OrthoDB" id="2941641at2"/>
<reference evidence="2" key="2">
    <citation type="submission" date="2015-07" db="EMBL/GenBank/DDBJ databases">
        <title>MeaNS - Measles Nucleotide Surveillance Program.</title>
        <authorList>
            <person name="Tran T."/>
            <person name="Druce J."/>
        </authorList>
    </citation>
    <scope>NUCLEOTIDE SEQUENCE</scope>
    <source>
        <strain evidence="2">DSM 9887</strain>
    </source>
</reference>
<evidence type="ECO:0000313" key="4">
    <source>
        <dbReference type="Proteomes" id="UP000319578"/>
    </source>
</evidence>
<reference evidence="1 4" key="3">
    <citation type="submission" date="2019-06" db="EMBL/GenBank/DDBJ databases">
        <title>Whole genome shotgun sequence of Brevibacillus reuszeri NBRC 15719.</title>
        <authorList>
            <person name="Hosoyama A."/>
            <person name="Uohara A."/>
            <person name="Ohji S."/>
            <person name="Ichikawa N."/>
        </authorList>
    </citation>
    <scope>NUCLEOTIDE SEQUENCE [LARGE SCALE GENOMIC DNA]</scope>
    <source>
        <strain evidence="1 4">NBRC 15719</strain>
    </source>
</reference>
<evidence type="ECO:0000313" key="3">
    <source>
        <dbReference type="Proteomes" id="UP000036834"/>
    </source>
</evidence>
<dbReference type="Proteomes" id="UP000319578">
    <property type="component" value="Unassembled WGS sequence"/>
</dbReference>
<dbReference type="RefSeq" id="WP_049740153.1">
    <property type="nucleotide sequence ID" value="NZ_BJON01000002.1"/>
</dbReference>
<evidence type="ECO:0000313" key="1">
    <source>
        <dbReference type="EMBL" id="GED66619.1"/>
    </source>
</evidence>
<keyword evidence="4" id="KW-1185">Reference proteome</keyword>
<accession>A0A0K9YQX0</accession>
<sequence>MLHYTFDETLIAITETKQSSDVTFQIEIRSEEMRSRLKQVRSFFEDNKDYTDVLFYSREDGTYEVIVRNDMISAFLIHAFRFQCLTSLRWA</sequence>
<comment type="caution">
    <text evidence="2">The sequence shown here is derived from an EMBL/GenBank/DDBJ whole genome shotgun (WGS) entry which is preliminary data.</text>
</comment>
<dbReference type="Proteomes" id="UP000036834">
    <property type="component" value="Unassembled WGS sequence"/>
</dbReference>